<protein>
    <submittedName>
        <fullName evidence="2">Uncharacterized protein</fullName>
    </submittedName>
</protein>
<organism evidence="2 3">
    <name type="scientific">Ephemerocybe angulata</name>
    <dbReference type="NCBI Taxonomy" id="980116"/>
    <lineage>
        <taxon>Eukaryota</taxon>
        <taxon>Fungi</taxon>
        <taxon>Dikarya</taxon>
        <taxon>Basidiomycota</taxon>
        <taxon>Agaricomycotina</taxon>
        <taxon>Agaricomycetes</taxon>
        <taxon>Agaricomycetidae</taxon>
        <taxon>Agaricales</taxon>
        <taxon>Agaricineae</taxon>
        <taxon>Psathyrellaceae</taxon>
        <taxon>Ephemerocybe</taxon>
    </lineage>
</organism>
<dbReference type="PANTHER" id="PTHR38846">
    <property type="entry name" value="C3H1-TYPE DOMAIN-CONTAINING PROTEIN"/>
    <property type="match status" value="1"/>
</dbReference>
<sequence length="1024" mass="114654">MPTTSPVTLPITQLRGAPQAEWPPQGPKKKGKKASKKKKRDAQQNKAVAVDAPDASRSNHTHPGPTHADVQSSSRANHTIKPRKEQTAPREQSALDHFFSRFQDVKYNRKGSPFTRFDALCKALGANHNTAEWNDLQGAFYVAFLKSNGITHTLLEWFFIQYGNRHNFQFNAAQPATTEFRRLCSTLHLKKGAPGYEKVHQAFADAMATQFGLRYGKGMNDLAAWQKLCARIGRIPPPDTLDAARSLILNADVNLVDLTDDSFEGKHRLSPRLCSYKVFPIGSSKAGDILTTLLALHYGGDTSAWAGGPSIRHTSGADEVPSASAPGQVTVSGDAINALPHHPPEPQQQPAPLDQTPLDLFFARFSVKYGHDLSPFIRFQALCKALNVQHGSAEWEDLQGEFHVAFLKMNGVTHTDLEWFFIQYGNRHDFRFNAAQPATSEFRRLCSSLHLKKGALRYEKVHRAFADAMATQFGLRYGNDMDDMAAWQKLCARLGFIPAPDSLNAARSLVLNADVNLVDLTDDSFEGKHRLSPRYCSYKIFPIGSPKAGDILTTLLALHFGGDPSAFAGGPSIRHRPGAYAAGNSEEVPSASAPGPPLVYRGVEPGPPEPPTSSSTIVRRGVAMPLSTTRSSRLVLSGRLSAFQRAPVQVFEEHGAKGPLYDFFALPDFQGFRYESVDPMEEFERLWKHLGLRNVVEFHPEQRDNLYQQFELALIGQFESVFGEDTNSMCVWAKLGRRFGVCQGPGTPYTLHGIREIVWMTYVNMVDVMNPAIPDGYMPKFSTVQALISYTLEQMTPSKKFPWDGSRKSILSCLLRRIPDSLDERQVFDEVKPGGPLYTFFASYSSTGFVYEPGNPTTEFHRLWRNTLGLNFNSDRQTAMYLAFGDALSEQFTHWFTGNVSDRHAWETLCRRLGLRPIPSELKDIQELVIFTFTNMVDVVDVTIPDGMMLTFDTETNLSHYSREECKPSRIFPLSEVEKEDILSMLLRHIYHPREGMKVGRRLNARPRERMGVGRRPNRGRRGI</sequence>
<reference evidence="2 3" key="1">
    <citation type="submission" date="2020-07" db="EMBL/GenBank/DDBJ databases">
        <title>Comparative genomics of pyrophilous fungi reveals a link between fire events and developmental genes.</title>
        <authorList>
            <consortium name="DOE Joint Genome Institute"/>
            <person name="Steindorff A.S."/>
            <person name="Carver A."/>
            <person name="Calhoun S."/>
            <person name="Stillman K."/>
            <person name="Liu H."/>
            <person name="Lipzen A."/>
            <person name="Pangilinan J."/>
            <person name="Labutti K."/>
            <person name="Bruns T.D."/>
            <person name="Grigoriev I.V."/>
        </authorList>
    </citation>
    <scope>NUCLEOTIDE SEQUENCE [LARGE SCALE GENOMIC DNA]</scope>
    <source>
        <strain evidence="2 3">CBS 144469</strain>
    </source>
</reference>
<evidence type="ECO:0000313" key="3">
    <source>
        <dbReference type="Proteomes" id="UP000521943"/>
    </source>
</evidence>
<dbReference type="Proteomes" id="UP000521943">
    <property type="component" value="Unassembled WGS sequence"/>
</dbReference>
<dbReference type="OrthoDB" id="6105938at2759"/>
<keyword evidence="3" id="KW-1185">Reference proteome</keyword>
<feature type="region of interest" description="Disordered" evidence="1">
    <location>
        <begin position="1"/>
        <end position="92"/>
    </location>
</feature>
<gene>
    <name evidence="2" type="ORF">DFP72DRAFT_923414</name>
</gene>
<feature type="compositionally biased region" description="Basic residues" evidence="1">
    <location>
        <begin position="27"/>
        <end position="40"/>
    </location>
</feature>
<dbReference type="EMBL" id="JACGCI010000095">
    <property type="protein sequence ID" value="KAF6746208.1"/>
    <property type="molecule type" value="Genomic_DNA"/>
</dbReference>
<comment type="caution">
    <text evidence="2">The sequence shown here is derived from an EMBL/GenBank/DDBJ whole genome shotgun (WGS) entry which is preliminary data.</text>
</comment>
<dbReference type="AlphaFoldDB" id="A0A8H6LW88"/>
<evidence type="ECO:0000313" key="2">
    <source>
        <dbReference type="EMBL" id="KAF6746208.1"/>
    </source>
</evidence>
<feature type="region of interest" description="Disordered" evidence="1">
    <location>
        <begin position="1005"/>
        <end position="1024"/>
    </location>
</feature>
<evidence type="ECO:0000256" key="1">
    <source>
        <dbReference type="SAM" id="MobiDB-lite"/>
    </source>
</evidence>
<dbReference type="PANTHER" id="PTHR38846:SF1">
    <property type="entry name" value="C3H1-TYPE DOMAIN-CONTAINING PROTEIN"/>
    <property type="match status" value="1"/>
</dbReference>
<proteinExistence type="predicted"/>
<feature type="compositionally biased region" description="Polar residues" evidence="1">
    <location>
        <begin position="1"/>
        <end position="11"/>
    </location>
</feature>
<accession>A0A8H6LW88</accession>
<name>A0A8H6LW88_9AGAR</name>